<keyword evidence="2" id="KW-0614">Plasmid</keyword>
<proteinExistence type="predicted"/>
<dbReference type="KEGG" id="pna:Pnap_4437"/>
<dbReference type="InterPro" id="IPR041664">
    <property type="entry name" value="AAA_16"/>
</dbReference>
<reference evidence="3" key="1">
    <citation type="journal article" date="2009" name="Environ. Microbiol.">
        <title>The genome of Polaromonas naphthalenivorans strain CJ2, isolated from coal tar-contaminated sediment, reveals physiological and metabolic versatility and evolution through extensive horizontal gene transfer.</title>
        <authorList>
            <person name="Yagi J.M."/>
            <person name="Sims D."/>
            <person name="Brettin T."/>
            <person name="Bruce D."/>
            <person name="Madsen E.L."/>
        </authorList>
    </citation>
    <scope>NUCLEOTIDE SEQUENCE [LARGE SCALE GENOMIC DNA]</scope>
    <source>
        <strain evidence="3">CJ2</strain>
        <plasmid evidence="3">Plasmid pPNAP01</plasmid>
    </source>
</reference>
<name>A1VVN6_POLNA</name>
<keyword evidence="3" id="KW-1185">Reference proteome</keyword>
<dbReference type="Pfam" id="PF13191">
    <property type="entry name" value="AAA_16"/>
    <property type="match status" value="1"/>
</dbReference>
<protein>
    <recommendedName>
        <fullName evidence="1">Orc1-like AAA ATPase domain-containing protein</fullName>
    </recommendedName>
</protein>
<dbReference type="EMBL" id="CP000530">
    <property type="protein sequence ID" value="ABM39714.1"/>
    <property type="molecule type" value="Genomic_DNA"/>
</dbReference>
<dbReference type="AlphaFoldDB" id="A1VVN6"/>
<evidence type="ECO:0000313" key="3">
    <source>
        <dbReference type="Proteomes" id="UP000000644"/>
    </source>
</evidence>
<dbReference type="InterPro" id="IPR027417">
    <property type="entry name" value="P-loop_NTPase"/>
</dbReference>
<evidence type="ECO:0000259" key="1">
    <source>
        <dbReference type="Pfam" id="PF13191"/>
    </source>
</evidence>
<evidence type="ECO:0000313" key="2">
    <source>
        <dbReference type="EMBL" id="ABM39714.1"/>
    </source>
</evidence>
<dbReference type="Proteomes" id="UP000000644">
    <property type="component" value="Plasmid pPNAP01"/>
</dbReference>
<dbReference type="SUPFAM" id="SSF52540">
    <property type="entry name" value="P-loop containing nucleoside triphosphate hydrolases"/>
    <property type="match status" value="1"/>
</dbReference>
<geneLocation type="plasmid" evidence="2 3">
    <name>pPNAP01</name>
</geneLocation>
<dbReference type="RefSeq" id="WP_011798085.1">
    <property type="nucleotide sequence ID" value="NC_008757.1"/>
</dbReference>
<organism evidence="2 3">
    <name type="scientific">Polaromonas naphthalenivorans (strain CJ2)</name>
    <dbReference type="NCBI Taxonomy" id="365044"/>
    <lineage>
        <taxon>Bacteria</taxon>
        <taxon>Pseudomonadati</taxon>
        <taxon>Pseudomonadota</taxon>
        <taxon>Betaproteobacteria</taxon>
        <taxon>Burkholderiales</taxon>
        <taxon>Comamonadaceae</taxon>
        <taxon>Polaromonas</taxon>
    </lineage>
</organism>
<accession>A1VVN6</accession>
<feature type="domain" description="Orc1-like AAA ATPase" evidence="1">
    <location>
        <begin position="162"/>
        <end position="318"/>
    </location>
</feature>
<sequence>MSSGNDAKIEEALQASLAKAAMLGMFSPLELLDANDPIQLAALQQLATECAEVLHDHQALWQLSTDARSRTLLQLKHYGTLAQHARDAQPAKSDRLGHFLKKIILGDDITRSRLSTDDLVYLRTALQLTVPVAERGDVSKWVEDLVAKRDAEAAVQTLLPKKLIGRERQLRRLREFVYQNTGLADDFILWLTGVGGVGKSALLAQFVRELRGDEWGGVPVLTIDFDRPAFYQGRLSSIFLEMSRQLELFRPQMSEALSDFRETVRRNEAKKDNTRFHDRATSGIALLSAWKECVRDHLPLIGEVVVVFDTLEEVSSSGNLSLNELASWLHRLRAAGFPHLRSIFSGRAFYPEFSRGLPIHSQLDLGDLTAAAAVKLLQAMVGDQISIDVGLLRSLIDMLGGNPLMLKILAVHLRDGGRTAAHELLADRSNFDRQFAQTFLYKRLLGRIRTDDPDLVKVAHPGLILRRVTPDLIQQVLAVPCGLGEVSNARARDLFDKLSQQVWLVQPSGENAVLHRKDLRRLMLQAMTATDVERAAAVHLSAMAYYADYLDPVLTREQQRIEYHYHCMLTSAVELPPPELIPAFVRALGDDIETLPPAWRASLKVGSQQKLMTAEADTLQQPESVRYAGDVERRTVLETGYATSSKQSASDGDMQAQDPRAVLNRAQNAFESGELASVLSSAQIAIQEFGSPNREPDSRDFTDSTVWRVAICSLRQSNRFTSSLDRSFTRIDPKSVYQPLSFSSRDPLTLGSAYFMLYRLHGKNPPDQRVSVPQHGSTIENVAALRCWQLGGVMPARSGFEVRLRLLCDLADGFEPSNAARLEPLSLDRAGNKELAIRSRAHVAGLTYSLHELNRLRPEQGCMYIEDEASLRSEDHRKLRGLTPEIYPLVRAAARKCALKVLVEFSESMAAHRYWPSELGRVELRKNLREERERWTSAFIEVVDRHGELLNLVNHLIERGRGTRPLMQVVRDYDSRLKDFFNPG</sequence>
<dbReference type="Gene3D" id="3.40.50.300">
    <property type="entry name" value="P-loop containing nucleotide triphosphate hydrolases"/>
    <property type="match status" value="1"/>
</dbReference>
<dbReference type="HOGENOM" id="CLU_283407_0_0_4"/>
<dbReference type="OrthoDB" id="8251210at2"/>
<gene>
    <name evidence="2" type="ordered locus">Pnap_4437</name>
</gene>